<evidence type="ECO:0000259" key="2">
    <source>
        <dbReference type="Pfam" id="PF26451"/>
    </source>
</evidence>
<dbReference type="PROSITE" id="PS51257">
    <property type="entry name" value="PROKAR_LIPOPROTEIN"/>
    <property type="match status" value="1"/>
</dbReference>
<protein>
    <recommendedName>
        <fullName evidence="2">DUF8130 domain-containing protein</fullName>
    </recommendedName>
</protein>
<dbReference type="AlphaFoldDB" id="A0A1H8WFA3"/>
<dbReference type="Pfam" id="PF26451">
    <property type="entry name" value="DUF8130"/>
    <property type="match status" value="1"/>
</dbReference>
<gene>
    <name evidence="3" type="ORF">SAMN05216388_10576</name>
</gene>
<organism evidence="3 4">
    <name type="scientific">Halorientalis persicus</name>
    <dbReference type="NCBI Taxonomy" id="1367881"/>
    <lineage>
        <taxon>Archaea</taxon>
        <taxon>Methanobacteriati</taxon>
        <taxon>Methanobacteriota</taxon>
        <taxon>Stenosarchaea group</taxon>
        <taxon>Halobacteria</taxon>
        <taxon>Halobacteriales</taxon>
        <taxon>Haloarculaceae</taxon>
        <taxon>Halorientalis</taxon>
    </lineage>
</organism>
<sequence>MRRRTAITGLATGLLGLSGCLGETATQTETPTTGSSATPTTTSTESSGLAITKTHTYSHAVRLNNLGASPIGQIPSIDSLSDREQAVVQAALDGTYTTDAVPDWLAKFLAETTYIRDGTDYYQLDSTLPTTTITATATDREAVSGKIATYETYETAVTHDGLVRTGLLRSARQGGVELTYVWPSLQSLLESYEAVEFQGTVLSVSSTTTDPGAPYSVTATSVSLSDLADGPVWRLSTASQSVQTFVREAAAESGLYAFDNPPEDALTHLREHRYVFVDGEFYTTYVEQAGTPPIAVQASPNPQTIDSQMGLQLTLQNSSSTAVQISSGAPTPFGVLRFHKQGDESRGGLLWSPAYEDSQYVQTEGRDVVSVNSIGLSSTIEANGSTGRSFTIDSGSLSPGKYVIEGSVGYDTDEENGTVPYTVEFTVGGRG</sequence>
<dbReference type="InterPro" id="IPR058443">
    <property type="entry name" value="DUF8130"/>
</dbReference>
<accession>A0A1H8WFA3</accession>
<name>A0A1H8WFA3_9EURY</name>
<feature type="region of interest" description="Disordered" evidence="1">
    <location>
        <begin position="24"/>
        <end position="49"/>
    </location>
</feature>
<evidence type="ECO:0000313" key="3">
    <source>
        <dbReference type="EMBL" id="SEP26193.1"/>
    </source>
</evidence>
<proteinExistence type="predicted"/>
<evidence type="ECO:0000256" key="1">
    <source>
        <dbReference type="SAM" id="MobiDB-lite"/>
    </source>
</evidence>
<feature type="domain" description="DUF8130" evidence="2">
    <location>
        <begin position="295"/>
        <end position="426"/>
    </location>
</feature>
<evidence type="ECO:0000313" key="4">
    <source>
        <dbReference type="Proteomes" id="UP000198775"/>
    </source>
</evidence>
<keyword evidence="4" id="KW-1185">Reference proteome</keyword>
<feature type="compositionally biased region" description="Low complexity" evidence="1">
    <location>
        <begin position="24"/>
        <end position="48"/>
    </location>
</feature>
<dbReference type="EMBL" id="FOCX01000057">
    <property type="protein sequence ID" value="SEP26193.1"/>
    <property type="molecule type" value="Genomic_DNA"/>
</dbReference>
<dbReference type="Proteomes" id="UP000198775">
    <property type="component" value="Unassembled WGS sequence"/>
</dbReference>
<reference evidence="4" key="1">
    <citation type="submission" date="2016-10" db="EMBL/GenBank/DDBJ databases">
        <authorList>
            <person name="Varghese N."/>
            <person name="Submissions S."/>
        </authorList>
    </citation>
    <scope>NUCLEOTIDE SEQUENCE [LARGE SCALE GENOMIC DNA]</scope>
    <source>
        <strain evidence="4">IBRC-M 10043</strain>
    </source>
</reference>